<evidence type="ECO:0000313" key="3">
    <source>
        <dbReference type="Proteomes" id="UP001195483"/>
    </source>
</evidence>
<protein>
    <submittedName>
        <fullName evidence="2">Uncharacterized protein</fullName>
    </submittedName>
</protein>
<keyword evidence="1" id="KW-1133">Transmembrane helix</keyword>
<name>A0AAE0T2T7_9BIVA</name>
<organism evidence="2 3">
    <name type="scientific">Potamilus streckersoni</name>
    <dbReference type="NCBI Taxonomy" id="2493646"/>
    <lineage>
        <taxon>Eukaryota</taxon>
        <taxon>Metazoa</taxon>
        <taxon>Spiralia</taxon>
        <taxon>Lophotrochozoa</taxon>
        <taxon>Mollusca</taxon>
        <taxon>Bivalvia</taxon>
        <taxon>Autobranchia</taxon>
        <taxon>Heteroconchia</taxon>
        <taxon>Palaeoheterodonta</taxon>
        <taxon>Unionida</taxon>
        <taxon>Unionoidea</taxon>
        <taxon>Unionidae</taxon>
        <taxon>Ambleminae</taxon>
        <taxon>Lampsilini</taxon>
        <taxon>Potamilus</taxon>
    </lineage>
</organism>
<feature type="transmembrane region" description="Helical" evidence="1">
    <location>
        <begin position="139"/>
        <end position="159"/>
    </location>
</feature>
<dbReference type="EMBL" id="JAEAOA010000815">
    <property type="protein sequence ID" value="KAK3602344.1"/>
    <property type="molecule type" value="Genomic_DNA"/>
</dbReference>
<keyword evidence="1" id="KW-0812">Transmembrane</keyword>
<comment type="caution">
    <text evidence="2">The sequence shown here is derived from an EMBL/GenBank/DDBJ whole genome shotgun (WGS) entry which is preliminary data.</text>
</comment>
<evidence type="ECO:0000256" key="1">
    <source>
        <dbReference type="SAM" id="Phobius"/>
    </source>
</evidence>
<reference evidence="2" key="2">
    <citation type="journal article" date="2021" name="Genome Biol. Evol.">
        <title>Developing a high-quality reference genome for a parasitic bivalve with doubly uniparental inheritance (Bivalvia: Unionida).</title>
        <authorList>
            <person name="Smith C.H."/>
        </authorList>
    </citation>
    <scope>NUCLEOTIDE SEQUENCE</scope>
    <source>
        <strain evidence="2">CHS0354</strain>
        <tissue evidence="2">Mantle</tissue>
    </source>
</reference>
<sequence length="160" mass="19136">MAELLQKFYIIHNIPLHFSNAESLSICIDLSQFYNKNWQTQGFIADTWKYSAGIIRLTWWTRHSTVERVLFEEELSFDRKAQERKPTQSRQTGELPRWRRIVNLLCGYEPPKENIISEEEKKEALRALTSIKEERKWKYFVNINALILLTIGMFLWGFYS</sequence>
<reference evidence="2" key="1">
    <citation type="journal article" date="2021" name="Genome Biol. Evol.">
        <title>A High-Quality Reference Genome for a Parasitic Bivalve with Doubly Uniparental Inheritance (Bivalvia: Unionida).</title>
        <authorList>
            <person name="Smith C.H."/>
        </authorList>
    </citation>
    <scope>NUCLEOTIDE SEQUENCE</scope>
    <source>
        <strain evidence="2">CHS0354</strain>
    </source>
</reference>
<proteinExistence type="predicted"/>
<keyword evidence="3" id="KW-1185">Reference proteome</keyword>
<keyword evidence="1" id="KW-0472">Membrane</keyword>
<dbReference type="AlphaFoldDB" id="A0AAE0T2T7"/>
<reference evidence="2" key="3">
    <citation type="submission" date="2023-05" db="EMBL/GenBank/DDBJ databases">
        <authorList>
            <person name="Smith C.H."/>
        </authorList>
    </citation>
    <scope>NUCLEOTIDE SEQUENCE</scope>
    <source>
        <strain evidence="2">CHS0354</strain>
        <tissue evidence="2">Mantle</tissue>
    </source>
</reference>
<evidence type="ECO:0000313" key="2">
    <source>
        <dbReference type="EMBL" id="KAK3602344.1"/>
    </source>
</evidence>
<accession>A0AAE0T2T7</accession>
<gene>
    <name evidence="2" type="ORF">CHS0354_013336</name>
</gene>
<dbReference type="Proteomes" id="UP001195483">
    <property type="component" value="Unassembled WGS sequence"/>
</dbReference>